<dbReference type="Proteomes" id="UP000319783">
    <property type="component" value="Unassembled WGS sequence"/>
</dbReference>
<protein>
    <submittedName>
        <fullName evidence="1">Uncharacterized protein</fullName>
    </submittedName>
</protein>
<comment type="caution">
    <text evidence="1">The sequence shown here is derived from an EMBL/GenBank/DDBJ whole genome shotgun (WGS) entry which is preliminary data.</text>
</comment>
<sequence>MPPIKALIAIARKLLGILFALVRDQREYVGNYEELHLRKVA</sequence>
<dbReference type="EMBL" id="SULG01000015">
    <property type="protein sequence ID" value="TLD42645.1"/>
    <property type="molecule type" value="Genomic_DNA"/>
</dbReference>
<reference evidence="1 2" key="1">
    <citation type="submission" date="2019-04" db="EMBL/GenBank/DDBJ databases">
        <title>Genome of a novel bacterium Candidatus Jettenia ecosi reconstructed from metagenome of an anammox bioreactor.</title>
        <authorList>
            <person name="Mardanov A.V."/>
            <person name="Beletsky A.V."/>
            <person name="Ravin N.V."/>
            <person name="Botchkova E.A."/>
            <person name="Litti Y.V."/>
            <person name="Nozhevnikova A.N."/>
        </authorList>
    </citation>
    <scope>NUCLEOTIDE SEQUENCE [LARGE SCALE GENOMIC DNA]</scope>
    <source>
        <strain evidence="1">J2</strain>
    </source>
</reference>
<accession>A0A533QD22</accession>
<organism evidence="1 2">
    <name type="scientific">Candidatus Jettenia ecosi</name>
    <dbReference type="NCBI Taxonomy" id="2494326"/>
    <lineage>
        <taxon>Bacteria</taxon>
        <taxon>Pseudomonadati</taxon>
        <taxon>Planctomycetota</taxon>
        <taxon>Candidatus Brocadiia</taxon>
        <taxon>Candidatus Brocadiales</taxon>
        <taxon>Candidatus Brocadiaceae</taxon>
        <taxon>Candidatus Jettenia</taxon>
    </lineage>
</organism>
<evidence type="ECO:0000313" key="2">
    <source>
        <dbReference type="Proteomes" id="UP000319783"/>
    </source>
</evidence>
<evidence type="ECO:0000313" key="1">
    <source>
        <dbReference type="EMBL" id="TLD42645.1"/>
    </source>
</evidence>
<proteinExistence type="predicted"/>
<name>A0A533QD22_9BACT</name>
<gene>
    <name evidence="1" type="ORF">JETT_0988</name>
</gene>
<dbReference type="AlphaFoldDB" id="A0A533QD22"/>